<keyword evidence="1" id="KW-0812">Transmembrane</keyword>
<feature type="transmembrane region" description="Helical" evidence="1">
    <location>
        <begin position="180"/>
        <end position="197"/>
    </location>
</feature>
<dbReference type="AlphaFoldDB" id="A0A844FM68"/>
<sequence>MLFLGPLYSFLASRYATSINHFALVKLTLQGLDKTIFYFLIFALVRLCWLLLIRKRRSVQSEFGVWLFAFYFILVLMLTTFRYTYFPWELNFHWDRSLDNVNFVFLKNTWKLIYAPSKVDFYYNSLGNILAFVPFGLLVPNLLRQKACFWRVLISGMLSSISIEILQFLLLTGVSDVDDVFFNTCGVLLGYSLYKLVQICVKNRKKTSNVRV</sequence>
<protein>
    <submittedName>
        <fullName evidence="3">VanZ family protein</fullName>
    </submittedName>
</protein>
<feature type="transmembrane region" description="Helical" evidence="1">
    <location>
        <begin position="152"/>
        <end position="174"/>
    </location>
</feature>
<dbReference type="Proteomes" id="UP000452141">
    <property type="component" value="Unassembled WGS sequence"/>
</dbReference>
<dbReference type="Pfam" id="PF04892">
    <property type="entry name" value="VanZ"/>
    <property type="match status" value="1"/>
</dbReference>
<dbReference type="RefSeq" id="WP_154486535.1">
    <property type="nucleotide sequence ID" value="NZ_VUMW01000005.1"/>
</dbReference>
<name>A0A844FM68_9LACO</name>
<organism evidence="3 4">
    <name type="scientific">Lactobacillus equicursoris</name>
    <dbReference type="NCBI Taxonomy" id="420645"/>
    <lineage>
        <taxon>Bacteria</taxon>
        <taxon>Bacillati</taxon>
        <taxon>Bacillota</taxon>
        <taxon>Bacilli</taxon>
        <taxon>Lactobacillales</taxon>
        <taxon>Lactobacillaceae</taxon>
        <taxon>Lactobacillus</taxon>
    </lineage>
</organism>
<dbReference type="PANTHER" id="PTHR36834:SF1">
    <property type="entry name" value="INTEGRAL MEMBRANE PROTEIN"/>
    <property type="match status" value="1"/>
</dbReference>
<dbReference type="InterPro" id="IPR006976">
    <property type="entry name" value="VanZ-like"/>
</dbReference>
<accession>A0A844FM68</accession>
<feature type="transmembrane region" description="Helical" evidence="1">
    <location>
        <begin position="121"/>
        <end position="140"/>
    </location>
</feature>
<dbReference type="InterPro" id="IPR053150">
    <property type="entry name" value="Teicoplanin_resist-assoc"/>
</dbReference>
<dbReference type="PANTHER" id="PTHR36834">
    <property type="entry name" value="MEMBRANE PROTEIN-RELATED"/>
    <property type="match status" value="1"/>
</dbReference>
<reference evidence="3 4" key="1">
    <citation type="submission" date="2019-08" db="EMBL/GenBank/DDBJ databases">
        <title>In-depth cultivation of the pig gut microbiome towards novel bacterial diversity and tailored functional studies.</title>
        <authorList>
            <person name="Wylensek D."/>
            <person name="Hitch T.C.A."/>
            <person name="Clavel T."/>
        </authorList>
    </citation>
    <scope>NUCLEOTIDE SEQUENCE [LARGE SCALE GENOMIC DNA]</scope>
    <source>
        <strain evidence="3 4">WCA-470BD-2E</strain>
    </source>
</reference>
<feature type="transmembrane region" description="Helical" evidence="1">
    <location>
        <begin position="65"/>
        <end position="85"/>
    </location>
</feature>
<feature type="domain" description="VanZ-like" evidence="2">
    <location>
        <begin position="68"/>
        <end position="197"/>
    </location>
</feature>
<feature type="transmembrane region" description="Helical" evidence="1">
    <location>
        <begin position="35"/>
        <end position="53"/>
    </location>
</feature>
<gene>
    <name evidence="3" type="ORF">FYJ61_02810</name>
</gene>
<proteinExistence type="predicted"/>
<comment type="caution">
    <text evidence="3">The sequence shown here is derived from an EMBL/GenBank/DDBJ whole genome shotgun (WGS) entry which is preliminary data.</text>
</comment>
<keyword evidence="1" id="KW-1133">Transmembrane helix</keyword>
<evidence type="ECO:0000313" key="4">
    <source>
        <dbReference type="Proteomes" id="UP000452141"/>
    </source>
</evidence>
<evidence type="ECO:0000313" key="3">
    <source>
        <dbReference type="EMBL" id="MST79429.1"/>
    </source>
</evidence>
<keyword evidence="1" id="KW-0472">Membrane</keyword>
<evidence type="ECO:0000256" key="1">
    <source>
        <dbReference type="SAM" id="Phobius"/>
    </source>
</evidence>
<evidence type="ECO:0000259" key="2">
    <source>
        <dbReference type="Pfam" id="PF04892"/>
    </source>
</evidence>
<dbReference type="EMBL" id="VUMW01000005">
    <property type="protein sequence ID" value="MST79429.1"/>
    <property type="molecule type" value="Genomic_DNA"/>
</dbReference>